<dbReference type="InterPro" id="IPR000157">
    <property type="entry name" value="TIR_dom"/>
</dbReference>
<dbReference type="Pfam" id="PF13676">
    <property type="entry name" value="TIR_2"/>
    <property type="match status" value="1"/>
</dbReference>
<organism evidence="2 3">
    <name type="scientific">Pseudotabrizicola sediminis</name>
    <dbReference type="NCBI Taxonomy" id="2486418"/>
    <lineage>
        <taxon>Bacteria</taxon>
        <taxon>Pseudomonadati</taxon>
        <taxon>Pseudomonadota</taxon>
        <taxon>Alphaproteobacteria</taxon>
        <taxon>Rhodobacterales</taxon>
        <taxon>Paracoccaceae</taxon>
        <taxon>Pseudotabrizicola</taxon>
    </lineage>
</organism>
<dbReference type="InterPro" id="IPR035897">
    <property type="entry name" value="Toll_tir_struct_dom_sf"/>
</dbReference>
<gene>
    <name evidence="2" type="ORF">EEB11_18545</name>
</gene>
<name>A0ABY2KGR8_9RHOB</name>
<dbReference type="RefSeq" id="WP_135433947.1">
    <property type="nucleotide sequence ID" value="NZ_RPEM01000025.1"/>
</dbReference>
<evidence type="ECO:0000259" key="1">
    <source>
        <dbReference type="PROSITE" id="PS50104"/>
    </source>
</evidence>
<dbReference type="EMBL" id="RPEM01000025">
    <property type="protein sequence ID" value="TGD41434.1"/>
    <property type="molecule type" value="Genomic_DNA"/>
</dbReference>
<comment type="caution">
    <text evidence="2">The sequence shown here is derived from an EMBL/GenBank/DDBJ whole genome shotgun (WGS) entry which is preliminary data.</text>
</comment>
<dbReference type="PROSITE" id="PS50104">
    <property type="entry name" value="TIR"/>
    <property type="match status" value="1"/>
</dbReference>
<dbReference type="SUPFAM" id="SSF52200">
    <property type="entry name" value="Toll/Interleukin receptor TIR domain"/>
    <property type="match status" value="1"/>
</dbReference>
<dbReference type="Proteomes" id="UP000297741">
    <property type="component" value="Unassembled WGS sequence"/>
</dbReference>
<proteinExistence type="predicted"/>
<keyword evidence="3" id="KW-1185">Reference proteome</keyword>
<evidence type="ECO:0000313" key="2">
    <source>
        <dbReference type="EMBL" id="TGD41434.1"/>
    </source>
</evidence>
<protein>
    <submittedName>
        <fullName evidence="2">Toll/interleukin-1 receptor domain-containing protein</fullName>
    </submittedName>
</protein>
<dbReference type="SMART" id="SM00255">
    <property type="entry name" value="TIR"/>
    <property type="match status" value="1"/>
</dbReference>
<evidence type="ECO:0000313" key="3">
    <source>
        <dbReference type="Proteomes" id="UP000297741"/>
    </source>
</evidence>
<dbReference type="Gene3D" id="3.40.50.10140">
    <property type="entry name" value="Toll/interleukin-1 receptor homology (TIR) domain"/>
    <property type="match status" value="1"/>
</dbReference>
<feature type="non-terminal residue" evidence="2">
    <location>
        <position position="1"/>
    </location>
</feature>
<feature type="domain" description="TIR" evidence="1">
    <location>
        <begin position="206"/>
        <end position="339"/>
    </location>
</feature>
<accession>A0ABY2KGR8</accession>
<reference evidence="2 3" key="1">
    <citation type="submission" date="2018-11" db="EMBL/GenBank/DDBJ databases">
        <title>Tabrizicola sp. isolated from sediment of alpine lake.</title>
        <authorList>
            <person name="Liu Z."/>
        </authorList>
    </citation>
    <scope>NUCLEOTIDE SEQUENCE [LARGE SCALE GENOMIC DNA]</scope>
    <source>
        <strain evidence="2 3">DRYC-M-16</strain>
    </source>
</reference>
<keyword evidence="2" id="KW-0675">Receptor</keyword>
<sequence>VASVTVRSSGGSSTIIISPQSYTHFLFGQPGEFSDDPHELGQLKRQNGNYDLDSAFDQADRQKEMAAAIAAGANVIWCLSEAKRINFFGFRKTHLGYVAPKVAKFVDHSDLMVKKGRRMGVVDPDSPFARYFDVVSNTGGWTLCLSDPADGYASIAETPEGYSLGGKLSLGTTSGWLIAPPTSPAAINQLVRDSIALEKADSKKDKYHGIFLSHTGVDKPFVRRLRDDLLAHGVQRVWLDEAEIEIGDSLIAKIEEGIKVSRYIAVVLSQKSIGAPWVKKELDVAMNREIASGEVVVLPLLYEQCELPEFLKGKLYADFSKEEEYEDVLGKLLRRLRIV</sequence>